<dbReference type="Gene3D" id="3.40.630.30">
    <property type="match status" value="1"/>
</dbReference>
<proteinExistence type="predicted"/>
<sequence length="146" mass="15964">MMSLKAIAIDPQEYAALATVLAESNLMAQGLGGFDRKYYAFQDTTGWRLGVSTIEIYGRHAVLGAFLTMACHRAKGLGGQMLEELLEQLRAQGVTHVWLFARDDTGFLGKHGFKPATPQMVPDALRDNGQFADACAHARLLVRPLS</sequence>
<dbReference type="InterPro" id="IPR016181">
    <property type="entry name" value="Acyl_CoA_acyltransferase"/>
</dbReference>
<dbReference type="GO" id="GO:0016747">
    <property type="term" value="F:acyltransferase activity, transferring groups other than amino-acyl groups"/>
    <property type="evidence" value="ECO:0007669"/>
    <property type="project" value="InterPro"/>
</dbReference>
<keyword evidence="3" id="KW-1185">Reference proteome</keyword>
<dbReference type="CDD" id="cd04301">
    <property type="entry name" value="NAT_SF"/>
    <property type="match status" value="1"/>
</dbReference>
<feature type="domain" description="N-acetyltransferase" evidence="1">
    <location>
        <begin position="1"/>
        <end position="146"/>
    </location>
</feature>
<organism evidence="2 3">
    <name type="scientific">Hankyongella ginsenosidimutans</name>
    <dbReference type="NCBI Taxonomy" id="1763828"/>
    <lineage>
        <taxon>Bacteria</taxon>
        <taxon>Pseudomonadati</taxon>
        <taxon>Pseudomonadota</taxon>
        <taxon>Alphaproteobacteria</taxon>
        <taxon>Sphingomonadales</taxon>
        <taxon>Sphingomonadaceae</taxon>
        <taxon>Hankyongella</taxon>
    </lineage>
</organism>
<dbReference type="Proteomes" id="UP000298714">
    <property type="component" value="Chromosome"/>
</dbReference>
<dbReference type="AlphaFoldDB" id="A0A4D7C0Q6"/>
<evidence type="ECO:0000313" key="3">
    <source>
        <dbReference type="Proteomes" id="UP000298714"/>
    </source>
</evidence>
<dbReference type="Pfam" id="PF00583">
    <property type="entry name" value="Acetyltransf_1"/>
    <property type="match status" value="1"/>
</dbReference>
<dbReference type="SUPFAM" id="SSF55729">
    <property type="entry name" value="Acyl-CoA N-acyltransferases (Nat)"/>
    <property type="match status" value="1"/>
</dbReference>
<evidence type="ECO:0000259" key="1">
    <source>
        <dbReference type="PROSITE" id="PS51186"/>
    </source>
</evidence>
<name>A0A4D7C0Q6_9SPHN</name>
<dbReference type="EMBL" id="CP039704">
    <property type="protein sequence ID" value="QCI79304.1"/>
    <property type="molecule type" value="Genomic_DNA"/>
</dbReference>
<accession>A0A4D7C0Q6</accession>
<dbReference type="KEGG" id="hgn:E6W36_06295"/>
<protein>
    <recommendedName>
        <fullName evidence="1">N-acetyltransferase domain-containing protein</fullName>
    </recommendedName>
</protein>
<dbReference type="InterPro" id="IPR000182">
    <property type="entry name" value="GNAT_dom"/>
</dbReference>
<dbReference type="PROSITE" id="PS51186">
    <property type="entry name" value="GNAT"/>
    <property type="match status" value="1"/>
</dbReference>
<reference evidence="3" key="1">
    <citation type="submission" date="2019-04" db="EMBL/GenBank/DDBJ databases">
        <title>Complete genome sequence of Sphingomonas sp. W1-2-3.</title>
        <authorList>
            <person name="Im W.T."/>
        </authorList>
    </citation>
    <scope>NUCLEOTIDE SEQUENCE [LARGE SCALE GENOMIC DNA]</scope>
    <source>
        <strain evidence="3">W1-2-3</strain>
    </source>
</reference>
<gene>
    <name evidence="2" type="ORF">E6W36_06295</name>
</gene>
<evidence type="ECO:0000313" key="2">
    <source>
        <dbReference type="EMBL" id="QCI79304.1"/>
    </source>
</evidence>